<evidence type="ECO:0008006" key="4">
    <source>
        <dbReference type="Google" id="ProtNLM"/>
    </source>
</evidence>
<feature type="compositionally biased region" description="Acidic residues" evidence="1">
    <location>
        <begin position="375"/>
        <end position="386"/>
    </location>
</feature>
<dbReference type="AlphaFoldDB" id="A0A9P4QAG2"/>
<evidence type="ECO:0000256" key="1">
    <source>
        <dbReference type="SAM" id="MobiDB-lite"/>
    </source>
</evidence>
<dbReference type="Proteomes" id="UP000799441">
    <property type="component" value="Unassembled WGS sequence"/>
</dbReference>
<evidence type="ECO:0000313" key="2">
    <source>
        <dbReference type="EMBL" id="KAF2721057.1"/>
    </source>
</evidence>
<keyword evidence="3" id="KW-1185">Reference proteome</keyword>
<comment type="caution">
    <text evidence="2">The sequence shown here is derived from an EMBL/GenBank/DDBJ whole genome shotgun (WGS) entry which is preliminary data.</text>
</comment>
<reference evidence="2" key="1">
    <citation type="journal article" date="2020" name="Stud. Mycol.">
        <title>101 Dothideomycetes genomes: a test case for predicting lifestyles and emergence of pathogens.</title>
        <authorList>
            <person name="Haridas S."/>
            <person name="Albert R."/>
            <person name="Binder M."/>
            <person name="Bloem J."/>
            <person name="Labutti K."/>
            <person name="Salamov A."/>
            <person name="Andreopoulos B."/>
            <person name="Baker S."/>
            <person name="Barry K."/>
            <person name="Bills G."/>
            <person name="Bluhm B."/>
            <person name="Cannon C."/>
            <person name="Castanera R."/>
            <person name="Culley D."/>
            <person name="Daum C."/>
            <person name="Ezra D."/>
            <person name="Gonzalez J."/>
            <person name="Henrissat B."/>
            <person name="Kuo A."/>
            <person name="Liang C."/>
            <person name="Lipzen A."/>
            <person name="Lutzoni F."/>
            <person name="Magnuson J."/>
            <person name="Mondo S."/>
            <person name="Nolan M."/>
            <person name="Ohm R."/>
            <person name="Pangilinan J."/>
            <person name="Park H.-J."/>
            <person name="Ramirez L."/>
            <person name="Alfaro M."/>
            <person name="Sun H."/>
            <person name="Tritt A."/>
            <person name="Yoshinaga Y."/>
            <person name="Zwiers L.-H."/>
            <person name="Turgeon B."/>
            <person name="Goodwin S."/>
            <person name="Spatafora J."/>
            <person name="Crous P."/>
            <person name="Grigoriev I."/>
        </authorList>
    </citation>
    <scope>NUCLEOTIDE SEQUENCE</scope>
    <source>
        <strain evidence="2">CBS 116435</strain>
    </source>
</reference>
<feature type="region of interest" description="Disordered" evidence="1">
    <location>
        <begin position="354"/>
        <end position="400"/>
    </location>
</feature>
<dbReference type="EMBL" id="MU003793">
    <property type="protein sequence ID" value="KAF2721057.1"/>
    <property type="molecule type" value="Genomic_DNA"/>
</dbReference>
<dbReference type="Gene3D" id="1.25.40.20">
    <property type="entry name" value="Ankyrin repeat-containing domain"/>
    <property type="match status" value="1"/>
</dbReference>
<dbReference type="SUPFAM" id="SSF48403">
    <property type="entry name" value="Ankyrin repeat"/>
    <property type="match status" value="1"/>
</dbReference>
<organism evidence="2 3">
    <name type="scientific">Polychaeton citri CBS 116435</name>
    <dbReference type="NCBI Taxonomy" id="1314669"/>
    <lineage>
        <taxon>Eukaryota</taxon>
        <taxon>Fungi</taxon>
        <taxon>Dikarya</taxon>
        <taxon>Ascomycota</taxon>
        <taxon>Pezizomycotina</taxon>
        <taxon>Dothideomycetes</taxon>
        <taxon>Dothideomycetidae</taxon>
        <taxon>Capnodiales</taxon>
        <taxon>Capnodiaceae</taxon>
        <taxon>Polychaeton</taxon>
    </lineage>
</organism>
<sequence>MSTYMLLSYAPIFEDNELKDLLAAIIVQETDILEHGEVVRAVMSTLVADPLKMTTIMAKVMPGLLVGKVTEEERIDEYCELVLRQSCLTYQDMANAFIPFGGFRSYSHLESTQAYERIRYVRDTPAARQQDTKNQPNIYKQGLNGSEYFHSEFEDDQGEGAYISYTRHMHSRGGNETMRVKKPFLPFHSVDGITDSLPTSQSRTLMHCPLSWALWQGDVRMARLLTESGADAWRNNKSTTLNLNYLRSMLDIAVECGLLEILTSWLESREFNIDRAEMAGGATLLHYVVKDAICSVDNSRIILFVFTKTPNPHVKDSQGWTPLNYANQAEAGETKANAVTDPRKYCDQYKIERPASMKLEENQGDDSSRFSNESSSDELMFEDMDNPDFSSSCEDEDVER</sequence>
<proteinExistence type="predicted"/>
<name>A0A9P4QAG2_9PEZI</name>
<accession>A0A9P4QAG2</accession>
<protein>
    <recommendedName>
        <fullName evidence="4">Ankyrin</fullName>
    </recommendedName>
</protein>
<evidence type="ECO:0000313" key="3">
    <source>
        <dbReference type="Proteomes" id="UP000799441"/>
    </source>
</evidence>
<gene>
    <name evidence="2" type="ORF">K431DRAFT_294537</name>
</gene>
<dbReference type="InterPro" id="IPR036770">
    <property type="entry name" value="Ankyrin_rpt-contain_sf"/>
</dbReference>